<name>A0AAD2GVP7_9AGAR</name>
<evidence type="ECO:0000256" key="1">
    <source>
        <dbReference type="SAM" id="MobiDB-lite"/>
    </source>
</evidence>
<feature type="compositionally biased region" description="Basic residues" evidence="1">
    <location>
        <begin position="1"/>
        <end position="10"/>
    </location>
</feature>
<keyword evidence="4" id="KW-1185">Reference proteome</keyword>
<protein>
    <recommendedName>
        <fullName evidence="2">F-box/LRR-repeat protein 15/At3g58940/PEG3-like LRR domain-containing protein</fullName>
    </recommendedName>
</protein>
<feature type="region of interest" description="Disordered" evidence="1">
    <location>
        <begin position="1"/>
        <end position="44"/>
    </location>
</feature>
<dbReference type="InterPro" id="IPR055411">
    <property type="entry name" value="LRR_FXL15/At3g58940/PEG3-like"/>
</dbReference>
<evidence type="ECO:0000313" key="3">
    <source>
        <dbReference type="EMBL" id="CAK5264778.1"/>
    </source>
</evidence>
<comment type="caution">
    <text evidence="3">The sequence shown here is derived from an EMBL/GenBank/DDBJ whole genome shotgun (WGS) entry which is preliminary data.</text>
</comment>
<dbReference type="PANTHER" id="PTHR13318">
    <property type="entry name" value="PARTNER OF PAIRED, ISOFORM B-RELATED"/>
    <property type="match status" value="1"/>
</dbReference>
<dbReference type="InterPro" id="IPR032675">
    <property type="entry name" value="LRR_dom_sf"/>
</dbReference>
<dbReference type="Proteomes" id="UP001295794">
    <property type="component" value="Unassembled WGS sequence"/>
</dbReference>
<dbReference type="Gene3D" id="3.80.10.10">
    <property type="entry name" value="Ribonuclease Inhibitor"/>
    <property type="match status" value="1"/>
</dbReference>
<dbReference type="EMBL" id="CAVNYO010000070">
    <property type="protein sequence ID" value="CAK5264778.1"/>
    <property type="molecule type" value="Genomic_DNA"/>
</dbReference>
<accession>A0AAD2GVP7</accession>
<dbReference type="AlphaFoldDB" id="A0AAD2GVP7"/>
<proteinExistence type="predicted"/>
<gene>
    <name evidence="3" type="ORF">MYCIT1_LOCUS5238</name>
</gene>
<sequence>MVPPPAKRRRMADFGAPNEDDAPSPANNQPNPAALTTGTRSSRSTHLPPLSALCSHIFARHFIRLRSNDALWQKLSPLLAVLPDPLLHPLLENLTKECPTYLKHEFLVSYFFKGARLTLSEALPGVQTQTIRAIERFPDLSDLELSGFAKIPDSAFAGPLGKLPHLRRLVLRSVVLSGIFYTPIQSTQGMFTCGAEEPGGLIKTLHRPSGTESELHIGAKLEVLKVAGISSWTDGTFAKLMVEELSLPTLRTLKLAHLHISDSSIHGLLKRCPRISRLDVSFTSSRQSLGHIQLPPLQKLMLTATKIPPASLLSFLPHHSSLTTLSLGALGSSGPGSVAIDSGLSLTDSVLRSLIPVLRELRNLENVSLVGNVKLGATSAQPLVDFVGQVGRRCKWLNLSALSSLRSYHLAMLVPDDDEPPPTIQTLLLNNTAIDDEAAPFLAACVSLRWLEVAETKITKEGLFTVLDSCPDLNTLGLKSCRGVNVADRRRFFEVWEEEHLN</sequence>
<evidence type="ECO:0000259" key="2">
    <source>
        <dbReference type="Pfam" id="PF24758"/>
    </source>
</evidence>
<organism evidence="3 4">
    <name type="scientific">Mycena citricolor</name>
    <dbReference type="NCBI Taxonomy" id="2018698"/>
    <lineage>
        <taxon>Eukaryota</taxon>
        <taxon>Fungi</taxon>
        <taxon>Dikarya</taxon>
        <taxon>Basidiomycota</taxon>
        <taxon>Agaricomycotina</taxon>
        <taxon>Agaricomycetes</taxon>
        <taxon>Agaricomycetidae</taxon>
        <taxon>Agaricales</taxon>
        <taxon>Marasmiineae</taxon>
        <taxon>Mycenaceae</taxon>
        <taxon>Mycena</taxon>
    </lineage>
</organism>
<feature type="domain" description="F-box/LRR-repeat protein 15/At3g58940/PEG3-like LRR" evidence="2">
    <location>
        <begin position="224"/>
        <end position="281"/>
    </location>
</feature>
<feature type="compositionally biased region" description="Low complexity" evidence="1">
    <location>
        <begin position="23"/>
        <end position="34"/>
    </location>
</feature>
<dbReference type="Pfam" id="PF24758">
    <property type="entry name" value="LRR_At5g56370"/>
    <property type="match status" value="1"/>
</dbReference>
<evidence type="ECO:0000313" key="4">
    <source>
        <dbReference type="Proteomes" id="UP001295794"/>
    </source>
</evidence>
<dbReference type="SUPFAM" id="SSF52047">
    <property type="entry name" value="RNI-like"/>
    <property type="match status" value="1"/>
</dbReference>
<dbReference type="GO" id="GO:0019005">
    <property type="term" value="C:SCF ubiquitin ligase complex"/>
    <property type="evidence" value="ECO:0007669"/>
    <property type="project" value="TreeGrafter"/>
</dbReference>
<reference evidence="3" key="1">
    <citation type="submission" date="2023-11" db="EMBL/GenBank/DDBJ databases">
        <authorList>
            <person name="De Vega J J."/>
            <person name="De Vega J J."/>
        </authorList>
    </citation>
    <scope>NUCLEOTIDE SEQUENCE</scope>
</reference>
<dbReference type="GO" id="GO:0031146">
    <property type="term" value="P:SCF-dependent proteasomal ubiquitin-dependent protein catabolic process"/>
    <property type="evidence" value="ECO:0007669"/>
    <property type="project" value="TreeGrafter"/>
</dbReference>